<dbReference type="EMBL" id="WVTA01000001">
    <property type="protein sequence ID" value="KAK3216980.1"/>
    <property type="molecule type" value="Genomic_DNA"/>
</dbReference>
<evidence type="ECO:0000256" key="3">
    <source>
        <dbReference type="ARBA" id="ARBA00022618"/>
    </source>
</evidence>
<comment type="similarity">
    <text evidence="1">Belongs to the APC5 family.</text>
</comment>
<keyword evidence="12" id="KW-1185">Reference proteome</keyword>
<dbReference type="Pfam" id="PF12862">
    <property type="entry name" value="ANAPC5"/>
    <property type="match status" value="1"/>
</dbReference>
<proteinExistence type="inferred from homology"/>
<comment type="function">
    <text evidence="8">Component of the anaphase promoting complex/cyclosome (APC/C), a cell cycle-regulated E3 ubiquitin ligase that controls progression through mitosis and the G1 phase of the cell cycle. The APC/C complex acts by mediating ubiquitination and subsequent degradation of target proteins: it mainly mediates the formation of 'Lys-11'-linked polyubiquitin chains and, to a lower extent, the formation of 'Lys-48'- and 'Lys-63'-linked polyubiquitin chains. The APC/C complex catalyzes assembly of branched 'Lys-11'-/'Lys-48'-linked branched ubiquitin chains on target proteins.</text>
</comment>
<evidence type="ECO:0000256" key="4">
    <source>
        <dbReference type="ARBA" id="ARBA00022776"/>
    </source>
</evidence>
<dbReference type="InterPro" id="IPR013857">
    <property type="entry name" value="NADH-UbQ_OxRdtase-assoc_prot30"/>
</dbReference>
<dbReference type="GO" id="GO:0045842">
    <property type="term" value="P:positive regulation of mitotic metaphase/anaphase transition"/>
    <property type="evidence" value="ECO:0007669"/>
    <property type="project" value="TreeGrafter"/>
</dbReference>
<evidence type="ECO:0000256" key="2">
    <source>
        <dbReference type="ARBA" id="ARBA00016066"/>
    </source>
</evidence>
<dbReference type="GO" id="GO:0005680">
    <property type="term" value="C:anaphase-promoting complex"/>
    <property type="evidence" value="ECO:0007669"/>
    <property type="project" value="InterPro"/>
</dbReference>
<keyword evidence="5" id="KW-0833">Ubl conjugation pathway</keyword>
<evidence type="ECO:0000256" key="8">
    <source>
        <dbReference type="ARBA" id="ARBA00045696"/>
    </source>
</evidence>
<evidence type="ECO:0000259" key="9">
    <source>
        <dbReference type="Pfam" id="PF08547"/>
    </source>
</evidence>
<dbReference type="InterPro" id="IPR008979">
    <property type="entry name" value="Galactose-bd-like_sf"/>
</dbReference>
<sequence length="1033" mass="116413">MRSPGFFKRSVDEFKRLSNIALKLEGLRSPTQPFPLIRFGSQDAVMQCKRMSDKDIGGFSSTNLDFHPVTSSAPAHARFHGNISLELPKDQPHVQRTGYAGWRTLDRGFTIFGKSLWDVEPYSYLAIHFKSDGRKYFVNVQTESIVPTDIHQHRLYSKTPGQWETVLIKWDEFVRTNHGQVVEPQREMLTQKVRTVGMALIDRIPGPYDLSISDVWATNAGSDDHILALSEHANCVAHSSRVTSGEQSERPISASGSVSRIAMSRSRYLTAPKISLLILINLYCDTDLPSSTIVPILSFVVSHTFTPTSSAARTPRMGEQQDVTLSIQAFKDLLHSLPTNMPGRSLFEEFLTRMWQRESIDGLFQLFDKLGDYLVSPKEEVTEEQNSKRIRLSRTSPLGIFVRRARLEFTRLPFDDIVQLWCAFVGYRAPTALSLKKPAGSTSFNVDSVAAQMGIDQGDDIFYITYGRAVEGGTAPHALSVDDLERVLEFQLDKLQRLGCRVPNEMKKPLRDLFESSDVAPRQTHLVLFFDAWKSGDYSSAFDNLHRYFDCAMQARERIHYQYALLHMAILQADFGCFGEAIAAINETVATARENQDIHCLNFSLNWLNHMSKVYPKQMKRAGYIGMLGSEKEGLAFLKTKARETKNHSLLSATLLNEAKVYLVSGDSVPRAFELLFQSSHLNLQENIGNHGAHLLFQSALYSRLGNTSLSEIKTQMLFDCYHCGCPMDERIRALGRRAFLMLQKCRYDEALALLATAEHFTHRSLKFHQYIYFCTGLMKLKRAIRHKDWAACDTLLSCLQPDASTDPELVSLVSESRIESFVARGLYLQAWDAVEDLSVTLRDQGADIVQRISLLNTKADICRRIGCPERGFSVALRAASVAFKAHLTTCLFTAIGLLANILNSNAEYNAAMRLLGAVIPKSLEDGDLHMTATLYSHMGDAYMGLAESDASSSASLRLRAIRVSRAELYIDKAREYFHKTEDVEGECEQLMKKAVIAKLRGDEDLAEEWAHNHNRVWESGVERVARNNTKRS</sequence>
<dbReference type="GO" id="GO:0031145">
    <property type="term" value="P:anaphase-promoting complex-dependent catabolic process"/>
    <property type="evidence" value="ECO:0007669"/>
    <property type="project" value="TreeGrafter"/>
</dbReference>
<organism evidence="11 12">
    <name type="scientific">Pseudopithomyces chartarum</name>
    <dbReference type="NCBI Taxonomy" id="1892770"/>
    <lineage>
        <taxon>Eukaryota</taxon>
        <taxon>Fungi</taxon>
        <taxon>Dikarya</taxon>
        <taxon>Ascomycota</taxon>
        <taxon>Pezizomycotina</taxon>
        <taxon>Dothideomycetes</taxon>
        <taxon>Pleosporomycetidae</taxon>
        <taxon>Pleosporales</taxon>
        <taxon>Massarineae</taxon>
        <taxon>Didymosphaeriaceae</taxon>
        <taxon>Pseudopithomyces</taxon>
    </lineage>
</organism>
<dbReference type="InterPro" id="IPR011990">
    <property type="entry name" value="TPR-like_helical_dom_sf"/>
</dbReference>
<dbReference type="SUPFAM" id="SSF48452">
    <property type="entry name" value="TPR-like"/>
    <property type="match status" value="1"/>
</dbReference>
<dbReference type="InterPro" id="IPR037679">
    <property type="entry name" value="Apc5"/>
</dbReference>
<evidence type="ECO:0000256" key="5">
    <source>
        <dbReference type="ARBA" id="ARBA00022786"/>
    </source>
</evidence>
<evidence type="ECO:0000256" key="7">
    <source>
        <dbReference type="ARBA" id="ARBA00031069"/>
    </source>
</evidence>
<dbReference type="GO" id="GO:0051301">
    <property type="term" value="P:cell division"/>
    <property type="evidence" value="ECO:0007669"/>
    <property type="project" value="UniProtKB-KW"/>
</dbReference>
<comment type="caution">
    <text evidence="11">The sequence shown here is derived from an EMBL/GenBank/DDBJ whole genome shotgun (WGS) entry which is preliminary data.</text>
</comment>
<dbReference type="Proteomes" id="UP001280581">
    <property type="component" value="Unassembled WGS sequence"/>
</dbReference>
<dbReference type="AlphaFoldDB" id="A0AAN6RKV7"/>
<evidence type="ECO:0000256" key="1">
    <source>
        <dbReference type="ARBA" id="ARBA00007450"/>
    </source>
</evidence>
<keyword evidence="6" id="KW-0131">Cell cycle</keyword>
<dbReference type="InterPro" id="IPR026000">
    <property type="entry name" value="Apc5_dom"/>
</dbReference>
<dbReference type="PANTHER" id="PTHR12830:SF9">
    <property type="entry name" value="ANAPHASE-PROMOTING COMPLEX SUBUNIT 5"/>
    <property type="match status" value="1"/>
</dbReference>
<evidence type="ECO:0000259" key="10">
    <source>
        <dbReference type="Pfam" id="PF12862"/>
    </source>
</evidence>
<protein>
    <recommendedName>
        <fullName evidence="2">Anaphase-promoting complex subunit 5</fullName>
    </recommendedName>
    <alternativeName>
        <fullName evidence="7">Cyclosome subunit 5</fullName>
    </alternativeName>
</protein>
<evidence type="ECO:0000313" key="11">
    <source>
        <dbReference type="EMBL" id="KAK3216980.1"/>
    </source>
</evidence>
<name>A0AAN6RKV7_9PLEO</name>
<evidence type="ECO:0000313" key="12">
    <source>
        <dbReference type="Proteomes" id="UP001280581"/>
    </source>
</evidence>
<feature type="domain" description="NADH:ubiquinone oxidoreductase intermediate-associated protein 30" evidence="9">
    <location>
        <begin position="38"/>
        <end position="212"/>
    </location>
</feature>
<keyword evidence="3" id="KW-0132">Cell division</keyword>
<keyword evidence="4" id="KW-0498">Mitosis</keyword>
<dbReference type="GO" id="GO:0070979">
    <property type="term" value="P:protein K11-linked ubiquitination"/>
    <property type="evidence" value="ECO:0007669"/>
    <property type="project" value="TreeGrafter"/>
</dbReference>
<feature type="domain" description="Anaphase-promoting complex subunit 5" evidence="10">
    <location>
        <begin position="525"/>
        <end position="613"/>
    </location>
</feature>
<dbReference type="Pfam" id="PF08547">
    <property type="entry name" value="CIA30"/>
    <property type="match status" value="1"/>
</dbReference>
<accession>A0AAN6RKV7</accession>
<evidence type="ECO:0000256" key="6">
    <source>
        <dbReference type="ARBA" id="ARBA00023306"/>
    </source>
</evidence>
<dbReference type="SUPFAM" id="SSF49785">
    <property type="entry name" value="Galactose-binding domain-like"/>
    <property type="match status" value="1"/>
</dbReference>
<gene>
    <name evidence="11" type="ORF">GRF29_1g1549779</name>
</gene>
<reference evidence="11 12" key="1">
    <citation type="submission" date="2021-02" db="EMBL/GenBank/DDBJ databases">
        <title>Genome assembly of Pseudopithomyces chartarum.</title>
        <authorList>
            <person name="Jauregui R."/>
            <person name="Singh J."/>
            <person name="Voisey C."/>
        </authorList>
    </citation>
    <scope>NUCLEOTIDE SEQUENCE [LARGE SCALE GENOMIC DNA]</scope>
    <source>
        <strain evidence="11 12">AGR01</strain>
    </source>
</reference>
<dbReference type="PANTHER" id="PTHR12830">
    <property type="entry name" value="ANAPHASE-PROMOTING COMPLEX SUBUNIT 5"/>
    <property type="match status" value="1"/>
</dbReference>